<reference evidence="15" key="2">
    <citation type="submission" date="2022-12" db="EMBL/GenBank/DDBJ databases">
        <title>Draft Genome Sequences of Bacillus licheniformis and Bacillus paralicheniformis strains isolated from Irish skim milk powders.</title>
        <authorList>
            <person name="Lourenco A."/>
            <person name="Li F."/>
            <person name="Geraldine D."/>
            <person name="Tobin J.T."/>
            <person name="Butler F."/>
            <person name="Jordan K."/>
            <person name="Obrien T."/>
        </authorList>
    </citation>
    <scope>NUCLEOTIDE SEQUENCE</scope>
    <source>
        <strain evidence="15">3370</strain>
    </source>
</reference>
<feature type="signal peptide" evidence="13">
    <location>
        <begin position="1"/>
        <end position="27"/>
    </location>
</feature>
<dbReference type="PRINTS" id="PR01779">
    <property type="entry name" value="LANTIPROCESS"/>
</dbReference>
<dbReference type="PANTHER" id="PTHR43806:SF11">
    <property type="entry name" value="CEREVISIN-RELATED"/>
    <property type="match status" value="1"/>
</dbReference>
<comment type="caution">
    <text evidence="15">The sequence shown here is derived from an EMBL/GenBank/DDBJ whole genome shotgun (WGS) entry which is preliminary data.</text>
</comment>
<dbReference type="InterPro" id="IPR015500">
    <property type="entry name" value="Peptidase_S8_subtilisin-rel"/>
</dbReference>
<keyword evidence="8" id="KW-0106">Calcium</keyword>
<keyword evidence="9" id="KW-0865">Zymogen</keyword>
<feature type="chain" id="PRO_5043678188" description="Leader peptide-processing serine protease" evidence="13">
    <location>
        <begin position="28"/>
        <end position="467"/>
    </location>
</feature>
<dbReference type="GO" id="GO:0006508">
    <property type="term" value="P:proteolysis"/>
    <property type="evidence" value="ECO:0007669"/>
    <property type="project" value="UniProtKB-KW"/>
</dbReference>
<evidence type="ECO:0000256" key="1">
    <source>
        <dbReference type="ARBA" id="ARBA00001913"/>
    </source>
</evidence>
<feature type="domain" description="Peptidase S8/S53" evidence="14">
    <location>
        <begin position="144"/>
        <end position="451"/>
    </location>
</feature>
<keyword evidence="17" id="KW-1185">Reference proteome</keyword>
<dbReference type="CDD" id="cd07482">
    <property type="entry name" value="Peptidases_S8_Lantibiotic_specific_protease"/>
    <property type="match status" value="1"/>
</dbReference>
<evidence type="ECO:0000256" key="9">
    <source>
        <dbReference type="PIRNR" id="PIRNR037875"/>
    </source>
</evidence>
<dbReference type="EMBL" id="NILF01000035">
    <property type="protein sequence ID" value="TWL39175.1"/>
    <property type="molecule type" value="Genomic_DNA"/>
</dbReference>
<dbReference type="Gene3D" id="3.40.50.200">
    <property type="entry name" value="Peptidase S8/S53 domain"/>
    <property type="match status" value="1"/>
</dbReference>
<dbReference type="AlphaFoldDB" id="A0AAW6KHA3"/>
<keyword evidence="9 13" id="KW-0732">Signal</keyword>
<dbReference type="GO" id="GO:0004252">
    <property type="term" value="F:serine-type endopeptidase activity"/>
    <property type="evidence" value="ECO:0007669"/>
    <property type="project" value="UniProtKB-UniRule"/>
</dbReference>
<name>A0AAW6KHA3_9BACI</name>
<evidence type="ECO:0000256" key="6">
    <source>
        <dbReference type="ARBA" id="ARBA00022801"/>
    </source>
</evidence>
<feature type="active site" description="Charge relay system" evidence="10 11">
    <location>
        <position position="411"/>
    </location>
</feature>
<dbReference type="PANTHER" id="PTHR43806">
    <property type="entry name" value="PEPTIDASE S8"/>
    <property type="match status" value="1"/>
</dbReference>
<evidence type="ECO:0000256" key="3">
    <source>
        <dbReference type="ARBA" id="ARBA00011073"/>
    </source>
</evidence>
<protein>
    <recommendedName>
        <fullName evidence="9">Leader peptide-processing serine protease</fullName>
        <ecNumber evidence="9">3.4.21.-</ecNumber>
    </recommendedName>
</protein>
<dbReference type="InterPro" id="IPR023827">
    <property type="entry name" value="Peptidase_S8_Asp-AS"/>
</dbReference>
<dbReference type="PROSITE" id="PS00138">
    <property type="entry name" value="SUBTILASE_SER"/>
    <property type="match status" value="1"/>
</dbReference>
<accession>A0AAW6KHA3</accession>
<dbReference type="SUPFAM" id="SSF52743">
    <property type="entry name" value="Subtilisin-like"/>
    <property type="match status" value="1"/>
</dbReference>
<evidence type="ECO:0000313" key="17">
    <source>
        <dbReference type="Proteomes" id="UP000429980"/>
    </source>
</evidence>
<evidence type="ECO:0000256" key="11">
    <source>
        <dbReference type="PROSITE-ProRule" id="PRU01240"/>
    </source>
</evidence>
<dbReference type="EMBL" id="JARAFO010000030">
    <property type="protein sequence ID" value="MDE1452896.1"/>
    <property type="molecule type" value="Genomic_DNA"/>
</dbReference>
<evidence type="ECO:0000313" key="16">
    <source>
        <dbReference type="EMBL" id="TWL39175.1"/>
    </source>
</evidence>
<keyword evidence="4" id="KW-0964">Secreted</keyword>
<sequence length="467" mass="51067">MNIKRIHILLLCLLVVIIFALPGQASANDSQLDRYTIYLESPAHHDDWVKTLNERNIKLVYSVEEIGLYQIEGRQKEVQELAAEINYINSHNQSVAMQPASLHNTAPAEATIFGGTPTLWDDFQWDMRKATNNGQTYQITEGSKNTIVGIIDSGIDMNHPDLKENILSVRNFVPKGGLRGQEPYEKGDINDSTDYLGHGTFVAGQIAANGLMKGIAPETGIRSYRVFGGKSADTVWIIDAIIQAAIDDVDIINVSFGTFLVKQNRKNKQMPDTNDLAEIKAFKKAVSFAHKKGSAVVASIGNEGLDLKDKNAVFEYWRSTKQEDLSADGKVILIPAQLPNVVTVSSIGPSGMRSVFSNYGKNVVDIAADGGDLRLLNEVGEDRYYGEGLFRQEYILGAAPGVTYTFSIGTSIAAPKVSGALALLIDQKQLHDKPDKAVKILLKNADRNADKIDTGAGVLNVYRALTD</sequence>
<proteinExistence type="inferred from homology"/>
<evidence type="ECO:0000259" key="14">
    <source>
        <dbReference type="Pfam" id="PF00082"/>
    </source>
</evidence>
<dbReference type="Pfam" id="PF00082">
    <property type="entry name" value="Peptidase_S8"/>
    <property type="match status" value="1"/>
</dbReference>
<evidence type="ECO:0000256" key="8">
    <source>
        <dbReference type="ARBA" id="ARBA00022837"/>
    </source>
</evidence>
<feature type="active site" description="Charge relay system" evidence="10 11">
    <location>
        <position position="198"/>
    </location>
</feature>
<dbReference type="GO" id="GO:0005576">
    <property type="term" value="C:extracellular region"/>
    <property type="evidence" value="ECO:0007669"/>
    <property type="project" value="UniProtKB-SubCell"/>
</dbReference>
<gene>
    <name evidence="16" type="ORF">CHCC15381_4512</name>
    <name evidence="15" type="ORF">PVN32_12015</name>
</gene>
<evidence type="ECO:0000256" key="5">
    <source>
        <dbReference type="ARBA" id="ARBA00022670"/>
    </source>
</evidence>
<keyword evidence="5 9" id="KW-0645">Protease</keyword>
<dbReference type="InterPro" id="IPR023828">
    <property type="entry name" value="Peptidase_S8_Ser-AS"/>
</dbReference>
<dbReference type="PRINTS" id="PR00723">
    <property type="entry name" value="SUBTILISIN"/>
</dbReference>
<dbReference type="InterPro" id="IPR050131">
    <property type="entry name" value="Peptidase_S8_subtilisin-like"/>
</dbReference>
<evidence type="ECO:0000313" key="18">
    <source>
        <dbReference type="Proteomes" id="UP001216709"/>
    </source>
</evidence>
<dbReference type="Proteomes" id="UP001216709">
    <property type="component" value="Unassembled WGS sequence"/>
</dbReference>
<evidence type="ECO:0000256" key="10">
    <source>
        <dbReference type="PIRSR" id="PIRSR037875-50"/>
    </source>
</evidence>
<evidence type="ECO:0000313" key="15">
    <source>
        <dbReference type="EMBL" id="MDE1452896.1"/>
    </source>
</evidence>
<comment type="pathway">
    <text evidence="9">Antibiotic biosynthesis.</text>
</comment>
<dbReference type="PIRSF" id="PIRSF037875">
    <property type="entry name" value="Peptidase_S8_lp"/>
    <property type="match status" value="1"/>
</dbReference>
<dbReference type="PROSITE" id="PS00136">
    <property type="entry name" value="SUBTILASE_ASP"/>
    <property type="match status" value="1"/>
</dbReference>
<reference evidence="16 17" key="1">
    <citation type="submission" date="2019-06" db="EMBL/GenBank/DDBJ databases">
        <title>Genome sequence analysis of &gt;100 Bacillus licheniformis strains suggests intrinsic resistance to this species.</title>
        <authorList>
            <person name="Wels M."/>
            <person name="Siezen R.J."/>
            <person name="Johansen E."/>
            <person name="Stuer-Lauridsen B."/>
            <person name="Bjerre K."/>
            <person name="Nielsen B.K.K."/>
        </authorList>
    </citation>
    <scope>NUCLEOTIDE SEQUENCE [LARGE SCALE GENOMIC DNA]</scope>
    <source>
        <strain evidence="16 17">BAC-15381</strain>
    </source>
</reference>
<dbReference type="InterPro" id="IPR036852">
    <property type="entry name" value="Peptidase_S8/S53_dom_sf"/>
</dbReference>
<feature type="active site" description="Charge relay system" evidence="10 11">
    <location>
        <position position="152"/>
    </location>
</feature>
<evidence type="ECO:0000256" key="4">
    <source>
        <dbReference type="ARBA" id="ARBA00022525"/>
    </source>
</evidence>
<comment type="cofactor">
    <cofactor evidence="1">
        <name>Ca(2+)</name>
        <dbReference type="ChEBI" id="CHEBI:29108"/>
    </cofactor>
</comment>
<dbReference type="InterPro" id="IPR022398">
    <property type="entry name" value="Peptidase_S8_His-AS"/>
</dbReference>
<dbReference type="RefSeq" id="WP_033155051.1">
    <property type="nucleotide sequence ID" value="NZ_AP025339.1"/>
</dbReference>
<keyword evidence="7 9" id="KW-0720">Serine protease</keyword>
<dbReference type="InterPro" id="IPR000209">
    <property type="entry name" value="Peptidase_S8/S53_dom"/>
</dbReference>
<dbReference type="EC" id="3.4.21.-" evidence="9"/>
<comment type="similarity">
    <text evidence="3 9 11 12">Belongs to the peptidase S8 family.</text>
</comment>
<comment type="subcellular location">
    <subcellularLocation>
        <location evidence="2">Secreted</location>
    </subcellularLocation>
</comment>
<dbReference type="Proteomes" id="UP000429980">
    <property type="component" value="Unassembled WGS sequence"/>
</dbReference>
<organism evidence="15 18">
    <name type="scientific">Bacillus paralicheniformis</name>
    <dbReference type="NCBI Taxonomy" id="1648923"/>
    <lineage>
        <taxon>Bacteria</taxon>
        <taxon>Bacillati</taxon>
        <taxon>Bacillota</taxon>
        <taxon>Bacilli</taxon>
        <taxon>Bacillales</taxon>
        <taxon>Bacillaceae</taxon>
        <taxon>Bacillus</taxon>
    </lineage>
</organism>
<dbReference type="InterPro" id="IPR008357">
    <property type="entry name" value="Lanit_process"/>
</dbReference>
<evidence type="ECO:0000256" key="2">
    <source>
        <dbReference type="ARBA" id="ARBA00004613"/>
    </source>
</evidence>
<dbReference type="PROSITE" id="PS51892">
    <property type="entry name" value="SUBTILASE"/>
    <property type="match status" value="1"/>
</dbReference>
<keyword evidence="6 9" id="KW-0378">Hydrolase</keyword>
<dbReference type="PROSITE" id="PS00137">
    <property type="entry name" value="SUBTILASE_HIS"/>
    <property type="match status" value="1"/>
</dbReference>
<evidence type="ECO:0000256" key="7">
    <source>
        <dbReference type="ARBA" id="ARBA00022825"/>
    </source>
</evidence>
<evidence type="ECO:0000256" key="13">
    <source>
        <dbReference type="SAM" id="SignalP"/>
    </source>
</evidence>
<evidence type="ECO:0000256" key="12">
    <source>
        <dbReference type="RuleBase" id="RU003355"/>
    </source>
</evidence>